<dbReference type="EMBL" id="CP133548">
    <property type="protein sequence ID" value="WMS87928.1"/>
    <property type="molecule type" value="Genomic_DNA"/>
</dbReference>
<accession>A0AA51RUW8</accession>
<dbReference type="RefSeq" id="WP_309203095.1">
    <property type="nucleotide sequence ID" value="NZ_CP133548.1"/>
</dbReference>
<dbReference type="InterPro" id="IPR006840">
    <property type="entry name" value="ChaC"/>
</dbReference>
<proteinExistence type="predicted"/>
<dbReference type="InterPro" id="IPR013024">
    <property type="entry name" value="GGCT-like"/>
</dbReference>
<dbReference type="PANTHER" id="PTHR12192">
    <property type="entry name" value="CATION TRANSPORT PROTEIN CHAC-RELATED"/>
    <property type="match status" value="1"/>
</dbReference>
<gene>
    <name evidence="3" type="ORF">Q9312_03165</name>
</gene>
<evidence type="ECO:0000256" key="2">
    <source>
        <dbReference type="ARBA" id="ARBA00023239"/>
    </source>
</evidence>
<evidence type="ECO:0000256" key="1">
    <source>
        <dbReference type="ARBA" id="ARBA00012344"/>
    </source>
</evidence>
<keyword evidence="4" id="KW-1185">Reference proteome</keyword>
<dbReference type="Proteomes" id="UP001239782">
    <property type="component" value="Chromosome"/>
</dbReference>
<dbReference type="SUPFAM" id="SSF110857">
    <property type="entry name" value="Gamma-glutamyl cyclotransferase-like"/>
    <property type="match status" value="1"/>
</dbReference>
<organism evidence="3 4">
    <name type="scientific">Pleionea litopenaei</name>
    <dbReference type="NCBI Taxonomy" id="3070815"/>
    <lineage>
        <taxon>Bacteria</taxon>
        <taxon>Pseudomonadati</taxon>
        <taxon>Pseudomonadota</taxon>
        <taxon>Gammaproteobacteria</taxon>
        <taxon>Oceanospirillales</taxon>
        <taxon>Pleioneaceae</taxon>
        <taxon>Pleionea</taxon>
    </lineage>
</organism>
<keyword evidence="2" id="KW-0456">Lyase</keyword>
<reference evidence="3 4" key="1">
    <citation type="submission" date="2023-08" db="EMBL/GenBank/DDBJ databases">
        <title>Pleionea litopenaei sp. nov., isolated from stomach of juvenile Litopenaeus vannamei.</title>
        <authorList>
            <person name="Rho A.M."/>
            <person name="Hwang C.Y."/>
        </authorList>
    </citation>
    <scope>NUCLEOTIDE SEQUENCE [LARGE SCALE GENOMIC DNA]</scope>
    <source>
        <strain evidence="3 4">HL-JVS1</strain>
    </source>
</reference>
<dbReference type="GO" id="GO:0006751">
    <property type="term" value="P:glutathione catabolic process"/>
    <property type="evidence" value="ECO:0007669"/>
    <property type="project" value="InterPro"/>
</dbReference>
<dbReference type="GO" id="GO:0061928">
    <property type="term" value="F:glutathione specific gamma-glutamylcyclotransferase activity"/>
    <property type="evidence" value="ECO:0007669"/>
    <property type="project" value="UniProtKB-EC"/>
</dbReference>
<dbReference type="AlphaFoldDB" id="A0AA51RUW8"/>
<dbReference type="EC" id="4.3.2.7" evidence="1"/>
<protein>
    <recommendedName>
        <fullName evidence="1">glutathione-specific gamma-glutamylcyclotransferase</fullName>
        <ecNumber evidence="1">4.3.2.7</ecNumber>
    </recommendedName>
</protein>
<dbReference type="InterPro" id="IPR036568">
    <property type="entry name" value="GGCT-like_sf"/>
</dbReference>
<dbReference type="KEGG" id="plei:Q9312_03165"/>
<dbReference type="GO" id="GO:0005737">
    <property type="term" value="C:cytoplasm"/>
    <property type="evidence" value="ECO:0007669"/>
    <property type="project" value="TreeGrafter"/>
</dbReference>
<evidence type="ECO:0000313" key="3">
    <source>
        <dbReference type="EMBL" id="WMS87928.1"/>
    </source>
</evidence>
<dbReference type="CDD" id="cd06661">
    <property type="entry name" value="GGCT_like"/>
    <property type="match status" value="1"/>
</dbReference>
<dbReference type="Pfam" id="PF04752">
    <property type="entry name" value="ChaC"/>
    <property type="match status" value="1"/>
</dbReference>
<name>A0AA51RUW8_9GAMM</name>
<dbReference type="PANTHER" id="PTHR12192:SF2">
    <property type="entry name" value="GLUTATHIONE-SPECIFIC GAMMA-GLUTAMYLCYCLOTRANSFERASE 2"/>
    <property type="match status" value="1"/>
</dbReference>
<evidence type="ECO:0000313" key="4">
    <source>
        <dbReference type="Proteomes" id="UP001239782"/>
    </source>
</evidence>
<dbReference type="Gene3D" id="3.10.490.10">
    <property type="entry name" value="Gamma-glutamyl cyclotransferase-like"/>
    <property type="match status" value="1"/>
</dbReference>
<sequence length="210" mass="23580">MSRDTQALNQRRFEFKPTESVWIFGYGSLIHKVDFDYLESRPAAITGWARRFWQGSHDHRGTPSHPGRVLTLVKETGHRCIGMAYKINASVFEFLDHREKNGYLREAINIQLLTQTDKTRSAAVQFDSELNSGSLVEVPGIVYHASPDNEAFLGPATDQEIARQISQSHGPSGANSEYLLRLADSLRDLGVRGDHVFDIESAYWSLSTGV</sequence>